<name>A0A1C3NSM3_9ACTN</name>
<dbReference type="AlphaFoldDB" id="A0A1C3NSM3"/>
<dbReference type="EMBL" id="FLUV01000001">
    <property type="protein sequence ID" value="SBW16958.1"/>
    <property type="molecule type" value="Genomic_DNA"/>
</dbReference>
<keyword evidence="3" id="KW-1185">Reference proteome</keyword>
<gene>
    <name evidence="2" type="ORF">FDG2_0001</name>
</gene>
<proteinExistence type="predicted"/>
<dbReference type="Proteomes" id="UP000199013">
    <property type="component" value="Unassembled WGS sequence"/>
</dbReference>
<protein>
    <submittedName>
        <fullName evidence="2">Uncharacterized protein</fullName>
    </submittedName>
</protein>
<accession>A0A1C3NSM3</accession>
<evidence type="ECO:0000313" key="3">
    <source>
        <dbReference type="Proteomes" id="UP000199013"/>
    </source>
</evidence>
<organism evidence="2 3">
    <name type="scientific">Candidatus Protofrankia californiensis</name>
    <dbReference type="NCBI Taxonomy" id="1839754"/>
    <lineage>
        <taxon>Bacteria</taxon>
        <taxon>Bacillati</taxon>
        <taxon>Actinomycetota</taxon>
        <taxon>Actinomycetes</taxon>
        <taxon>Frankiales</taxon>
        <taxon>Frankiaceae</taxon>
        <taxon>Protofrankia</taxon>
    </lineage>
</organism>
<feature type="region of interest" description="Disordered" evidence="1">
    <location>
        <begin position="46"/>
        <end position="74"/>
    </location>
</feature>
<reference evidence="3" key="1">
    <citation type="submission" date="2016-02" db="EMBL/GenBank/DDBJ databases">
        <authorList>
            <person name="Wibberg D."/>
        </authorList>
    </citation>
    <scope>NUCLEOTIDE SEQUENCE [LARGE SCALE GENOMIC DNA]</scope>
</reference>
<evidence type="ECO:0000256" key="1">
    <source>
        <dbReference type="SAM" id="MobiDB-lite"/>
    </source>
</evidence>
<sequence>MAGKRHAEPVGTWTLYLNREPIGEVTVVSVTRRRCGARMGEVWQHAADKAPQVSDLRQDGPSGTRILNSPVKSRIDHGPDDAEYALPPACFTICSAAPCREGSRLTARSMPTSCPQ</sequence>
<evidence type="ECO:0000313" key="2">
    <source>
        <dbReference type="EMBL" id="SBW16958.1"/>
    </source>
</evidence>